<reference evidence="1" key="1">
    <citation type="journal article" date="2023" name="G3 (Bethesda)">
        <title>Whole genome assemblies of Zophobas morio and Tenebrio molitor.</title>
        <authorList>
            <person name="Kaur S."/>
            <person name="Stinson S.A."/>
            <person name="diCenzo G.C."/>
        </authorList>
    </citation>
    <scope>NUCLEOTIDE SEQUENCE</scope>
    <source>
        <strain evidence="1">QUZm001</strain>
    </source>
</reference>
<comment type="caution">
    <text evidence="1">The sequence shown here is derived from an EMBL/GenBank/DDBJ whole genome shotgun (WGS) entry which is preliminary data.</text>
</comment>
<keyword evidence="2" id="KW-1185">Reference proteome</keyword>
<name>A0AA38HU23_9CUCU</name>
<proteinExistence type="predicted"/>
<dbReference type="AlphaFoldDB" id="A0AA38HU23"/>
<dbReference type="EMBL" id="JALNTZ010000008">
    <property type="protein sequence ID" value="KAJ3643605.1"/>
    <property type="molecule type" value="Genomic_DNA"/>
</dbReference>
<organism evidence="1 2">
    <name type="scientific">Zophobas morio</name>
    <dbReference type="NCBI Taxonomy" id="2755281"/>
    <lineage>
        <taxon>Eukaryota</taxon>
        <taxon>Metazoa</taxon>
        <taxon>Ecdysozoa</taxon>
        <taxon>Arthropoda</taxon>
        <taxon>Hexapoda</taxon>
        <taxon>Insecta</taxon>
        <taxon>Pterygota</taxon>
        <taxon>Neoptera</taxon>
        <taxon>Endopterygota</taxon>
        <taxon>Coleoptera</taxon>
        <taxon>Polyphaga</taxon>
        <taxon>Cucujiformia</taxon>
        <taxon>Tenebrionidae</taxon>
        <taxon>Zophobas</taxon>
    </lineage>
</organism>
<evidence type="ECO:0000313" key="1">
    <source>
        <dbReference type="EMBL" id="KAJ3643605.1"/>
    </source>
</evidence>
<accession>A0AA38HU23</accession>
<sequence>MTVDPVKELLRLGNEEFKLKQRYIEVKPVRLITCQNYKHCNEVDQCKKRFSRRKKAVVEDDEWTDRFRKDQKEHVNIGPFLRWKEDGKERSGWLEISHESPSFKALWAQWSVFSVSYNFEKTMS</sequence>
<gene>
    <name evidence="1" type="ORF">Zmor_026306</name>
</gene>
<protein>
    <submittedName>
        <fullName evidence="1">Uncharacterized protein</fullName>
    </submittedName>
</protein>
<evidence type="ECO:0000313" key="2">
    <source>
        <dbReference type="Proteomes" id="UP001168821"/>
    </source>
</evidence>
<dbReference type="Proteomes" id="UP001168821">
    <property type="component" value="Unassembled WGS sequence"/>
</dbReference>